<sequence length="818" mass="90819">MSMISAPQPQHLNHAVPLPAITWILHNDCGSNVDLSTLANVCRSWREVCCSVLVAEATSLTGIESSYSDISLMCSTATPSLSVVNESEVNGRNNLPSLALIKPPVSTLRKLLLCDMARELIVQQANRSSNRKTLSSSVDGHFCLAWFAPSGIQITAVPLDADDDNDTQNLDEFKFDFARVSDFSALHATKADDTKGININGNLEAHRPRKKPTRQSSSSSQSVSCCHEWRGYRHAMEVLAPFGYATTFVRNVLDASVKVAVGNSSNFCSTPADAFVPNMTRNRDKPILTRSASELSQTRLSKVSSMKYNPTFCVRGATLARSEGFCLCLDNEYIQFAQSTQFEHPSHSSSHRVPRCIDDWLKHSCQHEPTTLYAYKRSERHNECCLSPRQRAEKQLILARALLPRLIMSTRRKCPILHRFAEEDADGNKGHRDVTIHDPHSGENANHHRHLPWEKRQRAVQFLNCDRSQAVKLITPPFHCGGVQAPITMFIVAITTEDGCFVSGRKSRFEFGHMYPLSNRDMMIDMSPICIATGTGGTEEDVTSSRSKQQGLNGTMSSSSSDHDDDDDDNSCNSDRSTHCLCKFDSCDPFHPKDITIDDPTEDCIHRGKIGPGLWHCYVAVFDGKSSFIRVDGQEELQQTSEHYGLENGTNDADNPAHAGRLVGSTILDGLTIGSDHHFDMSLCYGEIGGECGQGAISELAVFKGRLELSDITTLENYLMKKHGILSVEEQRKFISSKNATRSTPIQIKSHWEEDEWRRQAHALIAQRPPWDLVGKPVPLRVAANHSSVAWQRVDEITGTPMRVSRIGHKTGNGSSDW</sequence>
<comment type="caution">
    <text evidence="2">The sequence shown here is derived from an EMBL/GenBank/DDBJ whole genome shotgun (WGS) entry which is preliminary data.</text>
</comment>
<keyword evidence="3" id="KW-1185">Reference proteome</keyword>
<reference evidence="2 3" key="1">
    <citation type="journal article" date="2020" name="G3 (Bethesda)">
        <title>Improved Reference Genome for Cyclotella cryptica CCMP332, a Model for Cell Wall Morphogenesis, Salinity Adaptation, and Lipid Production in Diatoms (Bacillariophyta).</title>
        <authorList>
            <person name="Roberts W.R."/>
            <person name="Downey K.M."/>
            <person name="Ruck E.C."/>
            <person name="Traller J.C."/>
            <person name="Alverson A.J."/>
        </authorList>
    </citation>
    <scope>NUCLEOTIDE SEQUENCE [LARGE SCALE GENOMIC DNA]</scope>
    <source>
        <strain evidence="2 3">CCMP332</strain>
    </source>
</reference>
<feature type="region of interest" description="Disordered" evidence="1">
    <location>
        <begin position="197"/>
        <end position="221"/>
    </location>
</feature>
<feature type="compositionally biased region" description="Polar residues" evidence="1">
    <location>
        <begin position="544"/>
        <end position="556"/>
    </location>
</feature>
<feature type="region of interest" description="Disordered" evidence="1">
    <location>
        <begin position="535"/>
        <end position="570"/>
    </location>
</feature>
<dbReference type="Proteomes" id="UP001516023">
    <property type="component" value="Unassembled WGS sequence"/>
</dbReference>
<accession>A0ABD3PZ34</accession>
<organism evidence="2 3">
    <name type="scientific">Cyclotella cryptica</name>
    <dbReference type="NCBI Taxonomy" id="29204"/>
    <lineage>
        <taxon>Eukaryota</taxon>
        <taxon>Sar</taxon>
        <taxon>Stramenopiles</taxon>
        <taxon>Ochrophyta</taxon>
        <taxon>Bacillariophyta</taxon>
        <taxon>Coscinodiscophyceae</taxon>
        <taxon>Thalassiosirophycidae</taxon>
        <taxon>Stephanodiscales</taxon>
        <taxon>Stephanodiscaceae</taxon>
        <taxon>Cyclotella</taxon>
    </lineage>
</organism>
<name>A0ABD3PZ34_9STRA</name>
<evidence type="ECO:0000313" key="2">
    <source>
        <dbReference type="EMBL" id="KAL3793330.1"/>
    </source>
</evidence>
<evidence type="ECO:0000313" key="3">
    <source>
        <dbReference type="Proteomes" id="UP001516023"/>
    </source>
</evidence>
<proteinExistence type="predicted"/>
<dbReference type="AlphaFoldDB" id="A0ABD3PZ34"/>
<evidence type="ECO:0008006" key="4">
    <source>
        <dbReference type="Google" id="ProtNLM"/>
    </source>
</evidence>
<evidence type="ECO:0000256" key="1">
    <source>
        <dbReference type="SAM" id="MobiDB-lite"/>
    </source>
</evidence>
<dbReference type="EMBL" id="JABMIG020000092">
    <property type="protein sequence ID" value="KAL3793330.1"/>
    <property type="molecule type" value="Genomic_DNA"/>
</dbReference>
<gene>
    <name evidence="2" type="ORF">HJC23_003840</name>
</gene>
<protein>
    <recommendedName>
        <fullName evidence="4">F-box domain-containing protein</fullName>
    </recommendedName>
</protein>